<gene>
    <name evidence="10" type="ORF">DLB95_15890</name>
</gene>
<protein>
    <recommendedName>
        <fullName evidence="9">Efflux pump membrane transporter</fullName>
    </recommendedName>
</protein>
<keyword evidence="8 9" id="KW-0472">Membrane</keyword>
<dbReference type="InterPro" id="IPR001036">
    <property type="entry name" value="Acrflvin-R"/>
</dbReference>
<dbReference type="PRINTS" id="PR00702">
    <property type="entry name" value="ACRIFLAVINRP"/>
</dbReference>
<proteinExistence type="inferred from homology"/>
<dbReference type="PANTHER" id="PTHR32063">
    <property type="match status" value="1"/>
</dbReference>
<dbReference type="SUPFAM" id="SSF82866">
    <property type="entry name" value="Multidrug efflux transporter AcrB transmembrane domain"/>
    <property type="match status" value="2"/>
</dbReference>
<keyword evidence="3 9" id="KW-0813">Transport</keyword>
<keyword evidence="5 9" id="KW-0997">Cell inner membrane</keyword>
<dbReference type="Gene3D" id="3.30.70.1440">
    <property type="entry name" value="Multidrug efflux transporter AcrB pore domain"/>
    <property type="match status" value="1"/>
</dbReference>
<keyword evidence="4" id="KW-1003">Cell membrane</keyword>
<dbReference type="FunFam" id="3.30.2090.10:FF:000002">
    <property type="entry name" value="Efflux pump membrane transporter"/>
    <property type="match status" value="1"/>
</dbReference>
<dbReference type="Gene3D" id="3.30.2090.10">
    <property type="entry name" value="Multidrug efflux transporter AcrB TolC docking domain, DN and DC subdomains"/>
    <property type="match status" value="2"/>
</dbReference>
<comment type="subcellular location">
    <subcellularLocation>
        <location evidence="1 9">Cell inner membrane</location>
        <topology evidence="1 9">Multi-pass membrane protein</topology>
    </subcellularLocation>
</comment>
<keyword evidence="6 9" id="KW-0812">Transmembrane</keyword>
<reference evidence="10" key="1">
    <citation type="submission" date="2018-05" db="EMBL/GenBank/DDBJ databases">
        <authorList>
            <person name="Ashton P.M."/>
            <person name="Dallman T."/>
            <person name="Nair S."/>
            <person name="De Pinna E."/>
            <person name="Peters T."/>
            <person name="Grant K."/>
        </authorList>
    </citation>
    <scope>NUCLEOTIDE SEQUENCE [LARGE SCALE GENOMIC DNA]</scope>
    <source>
        <strain evidence="10">474878</strain>
    </source>
</reference>
<feature type="transmembrane region" description="Helical" evidence="9">
    <location>
        <begin position="1006"/>
        <end position="1028"/>
    </location>
</feature>
<dbReference type="InterPro" id="IPR004764">
    <property type="entry name" value="MdtF-like"/>
</dbReference>
<evidence type="ECO:0000256" key="1">
    <source>
        <dbReference type="ARBA" id="ARBA00004429"/>
    </source>
</evidence>
<comment type="caution">
    <text evidence="9">Lacks conserved residue(s) required for the propagation of feature annotation.</text>
</comment>
<dbReference type="Pfam" id="PF00873">
    <property type="entry name" value="ACR_tran"/>
    <property type="match status" value="1"/>
</dbReference>
<dbReference type="NCBIfam" id="TIGR00915">
    <property type="entry name" value="2A0602"/>
    <property type="match status" value="1"/>
</dbReference>
<evidence type="ECO:0000256" key="4">
    <source>
        <dbReference type="ARBA" id="ARBA00022475"/>
    </source>
</evidence>
<dbReference type="FunFam" id="1.20.1640.10:FF:000001">
    <property type="entry name" value="Efflux pump membrane transporter"/>
    <property type="match status" value="1"/>
</dbReference>
<feature type="transmembrane region" description="Helical" evidence="9">
    <location>
        <begin position="437"/>
        <end position="458"/>
    </location>
</feature>
<evidence type="ECO:0000256" key="3">
    <source>
        <dbReference type="ARBA" id="ARBA00022448"/>
    </source>
</evidence>
<evidence type="ECO:0000256" key="6">
    <source>
        <dbReference type="ARBA" id="ARBA00022692"/>
    </source>
</evidence>
<comment type="caution">
    <text evidence="10">The sequence shown here is derived from an EMBL/GenBank/DDBJ whole genome shotgun (WGS) entry which is preliminary data.</text>
</comment>
<dbReference type="FunFam" id="3.30.70.1430:FF:000001">
    <property type="entry name" value="Efflux pump membrane transporter"/>
    <property type="match status" value="1"/>
</dbReference>
<feature type="transmembrane region" description="Helical" evidence="9">
    <location>
        <begin position="924"/>
        <end position="945"/>
    </location>
</feature>
<dbReference type="SUPFAM" id="SSF82714">
    <property type="entry name" value="Multidrug efflux transporter AcrB TolC docking domain, DN and DC subdomains"/>
    <property type="match status" value="2"/>
</dbReference>
<feature type="transmembrane region" description="Helical" evidence="9">
    <location>
        <begin position="470"/>
        <end position="497"/>
    </location>
</feature>
<dbReference type="AlphaFoldDB" id="A0A5Y3W5S3"/>
<feature type="transmembrane region" description="Helical" evidence="9">
    <location>
        <begin position="541"/>
        <end position="558"/>
    </location>
</feature>
<dbReference type="Gene3D" id="3.30.70.1430">
    <property type="entry name" value="Multidrug efflux transporter AcrB pore domain"/>
    <property type="match status" value="2"/>
</dbReference>
<evidence type="ECO:0000256" key="5">
    <source>
        <dbReference type="ARBA" id="ARBA00022519"/>
    </source>
</evidence>
<dbReference type="GO" id="GO:0005886">
    <property type="term" value="C:plasma membrane"/>
    <property type="evidence" value="ECO:0007669"/>
    <property type="project" value="UniProtKB-SubCell"/>
</dbReference>
<evidence type="ECO:0000256" key="8">
    <source>
        <dbReference type="ARBA" id="ARBA00023136"/>
    </source>
</evidence>
<dbReference type="Gene3D" id="3.30.70.1320">
    <property type="entry name" value="Multidrug efflux transporter AcrB pore domain like"/>
    <property type="match status" value="1"/>
</dbReference>
<dbReference type="FunFam" id="3.30.2090.10:FF:000001">
    <property type="entry name" value="Efflux pump membrane transporter"/>
    <property type="match status" value="1"/>
</dbReference>
<evidence type="ECO:0000256" key="9">
    <source>
        <dbReference type="RuleBase" id="RU364070"/>
    </source>
</evidence>
<evidence type="ECO:0000256" key="2">
    <source>
        <dbReference type="ARBA" id="ARBA00010942"/>
    </source>
</evidence>
<comment type="similarity">
    <text evidence="2 9">Belongs to the resistance-nodulation-cell division (RND) (TC 2.A.6) family.</text>
</comment>
<name>A0A5Y3W5S3_SALDZ</name>
<dbReference type="PANTHER" id="PTHR32063:SF72">
    <property type="entry name" value="MULTIDRUG EXPORT PROTEIN ACRF"/>
    <property type="match status" value="1"/>
</dbReference>
<feature type="transmembrane region" description="Helical" evidence="9">
    <location>
        <begin position="366"/>
        <end position="390"/>
    </location>
</feature>
<sequence>MANFFIRRPIFAWVLAIILMMAGALAIMQLPVAQYPTIAPPAVSISATYPGADAQTVQDTVTQVIEQNMNGIDNLMYMSSTSDSAGSVTITLTFQSGTDPDIAQVQVQNKLQLATPLLPQEVQQQGISVEKSSSSFLMVAGFVSDNPNTTQDDISDYVASNIKDSISRLNGVGDVQLFGAQYAMRIWLDANLLNKYQLTPVDVINQLKVQNDQIAAGQLGGTPALPGQQLNASIIAQTRLKDPQEFGKVTLRVNADGSVVHLKDVARIELGGENYNVVARINGKPASGLGIKLATGANALDTATAIKAKLVELQPFFPQGMKVVYPYDTTPFVKISIHEVVKTLFEAIILVFLVMYLFLQNIRATLIPTIAVPVVLLGTFAILAAFGYSINTLTMFGMVLAIGLLVDDAIVVVENVERVMMEDNLSPREATEKSMSQIQGALVGIAMVLSAVFIPMAFFGGSTGAIYRQFSITIVSAMALSVLVALILTPALCATLLKPVSAEHHKKKSGFFGWFNARFDHSVNHYTNSVSGIVRNTGRYLIIYLLIVVGMAVLFLRLPTSFLPEEDQGVFLTMIQLPSGATQERTQKVLDQVTHYYLNNEKVNVESVFTVNGFSFSGQGQNSGMAFVSLKPWEDRSGEENSVEAVIARATRAFSQIRDGLVFPFNMPAIVELGTATGFDFELIDQGGLGHDALTKARNQLLGMVAKHPDLLVRVRPNGLEDTPQFKLDVDQEKAQALGVSLSDINETISAALGGYYVNDFIDRGRVKKVYVQADAQFRMLPEDINNLYVRSANGEMVPFSTFSSARWIYGSPRLELYNGMPSMELLGEAAPGRSTGEAMALMENLASRLPNGIGYDWTGMSYQERLSGNQAPALYAISLIVVFLCLAALYESWSIPFSVMLVVPLGVVGALLAASLRGLNNDVYFQVGLLTTIGLSAKNAILIVEFAKDLMEKEGRGLIEATLEASRMRLRPILMTSLAFILGVMPLVISRGAGSGAQNAVGTGVMGGMLTATLFAIFFVPVFFVVVKRRFNRHHD</sequence>
<evidence type="ECO:0000313" key="10">
    <source>
        <dbReference type="EMBL" id="ECJ4378697.1"/>
    </source>
</evidence>
<dbReference type="InterPro" id="IPR027463">
    <property type="entry name" value="AcrB_DN_DC_subdom"/>
</dbReference>
<feature type="transmembrane region" description="Helical" evidence="9">
    <location>
        <begin position="340"/>
        <end position="359"/>
    </location>
</feature>
<dbReference type="NCBIfam" id="NF000282">
    <property type="entry name" value="RND_permease_1"/>
    <property type="match status" value="1"/>
</dbReference>
<keyword evidence="7 9" id="KW-1133">Transmembrane helix</keyword>
<organism evidence="10">
    <name type="scientific">Salmonella diarizonae</name>
    <dbReference type="NCBI Taxonomy" id="59204"/>
    <lineage>
        <taxon>Bacteria</taxon>
        <taxon>Pseudomonadati</taxon>
        <taxon>Pseudomonadota</taxon>
        <taxon>Gammaproteobacteria</taxon>
        <taxon>Enterobacterales</taxon>
        <taxon>Enterobacteriaceae</taxon>
        <taxon>Salmonella</taxon>
    </lineage>
</organism>
<evidence type="ECO:0000256" key="7">
    <source>
        <dbReference type="ARBA" id="ARBA00022989"/>
    </source>
</evidence>
<dbReference type="EMBL" id="AAIYJF010000011">
    <property type="protein sequence ID" value="ECJ4378697.1"/>
    <property type="molecule type" value="Genomic_DNA"/>
</dbReference>
<feature type="transmembrane region" description="Helical" evidence="9">
    <location>
        <begin position="974"/>
        <end position="994"/>
    </location>
</feature>
<dbReference type="GO" id="GO:0009636">
    <property type="term" value="P:response to toxic substance"/>
    <property type="evidence" value="ECO:0007669"/>
    <property type="project" value="UniProtKB-ARBA"/>
</dbReference>
<dbReference type="Gene3D" id="1.20.1640.10">
    <property type="entry name" value="Multidrug efflux transporter AcrB transmembrane domain"/>
    <property type="match status" value="2"/>
</dbReference>
<feature type="transmembrane region" description="Helical" evidence="9">
    <location>
        <begin position="396"/>
        <end position="416"/>
    </location>
</feature>
<dbReference type="GO" id="GO:0042910">
    <property type="term" value="F:xenobiotic transmembrane transporter activity"/>
    <property type="evidence" value="ECO:0007669"/>
    <property type="project" value="TreeGrafter"/>
</dbReference>
<feature type="transmembrane region" description="Helical" evidence="9">
    <location>
        <begin position="874"/>
        <end position="891"/>
    </location>
</feature>
<accession>A0A5Y3W5S3</accession>
<dbReference type="FunFam" id="1.20.1640.10:FF:000002">
    <property type="entry name" value="Efflux pump membrane transporter"/>
    <property type="match status" value="1"/>
</dbReference>
<dbReference type="Proteomes" id="UP000839781">
    <property type="component" value="Unassembled WGS sequence"/>
</dbReference>
<dbReference type="GO" id="GO:0015562">
    <property type="term" value="F:efflux transmembrane transporter activity"/>
    <property type="evidence" value="ECO:0007669"/>
    <property type="project" value="InterPro"/>
</dbReference>
<dbReference type="SUPFAM" id="SSF82693">
    <property type="entry name" value="Multidrug efflux transporter AcrB pore domain, PN1, PN2, PC1 and PC2 subdomains"/>
    <property type="match status" value="4"/>
</dbReference>
<feature type="transmembrane region" description="Helical" evidence="9">
    <location>
        <begin position="898"/>
        <end position="918"/>
    </location>
</feature>
<dbReference type="FunFam" id="3.30.70.1430:FF:000002">
    <property type="entry name" value="Efflux pump membrane transporter"/>
    <property type="match status" value="1"/>
</dbReference>